<keyword evidence="3" id="KW-1185">Reference proteome</keyword>
<gene>
    <name evidence="2" type="ORF">MPNT_20110</name>
</gene>
<dbReference type="PIRSF" id="PIRSF006487">
    <property type="entry name" value="GcvT"/>
    <property type="match status" value="1"/>
</dbReference>
<dbReference type="SUPFAM" id="SSF103025">
    <property type="entry name" value="Folate-binding domain"/>
    <property type="match status" value="1"/>
</dbReference>
<dbReference type="GO" id="GO:0016226">
    <property type="term" value="P:iron-sulfur cluster assembly"/>
    <property type="evidence" value="ECO:0007669"/>
    <property type="project" value="TreeGrafter"/>
</dbReference>
<dbReference type="InterPro" id="IPR017703">
    <property type="entry name" value="YgfZ/GCV_T_CS"/>
</dbReference>
<dbReference type="InterPro" id="IPR045179">
    <property type="entry name" value="YgfZ/GcvT"/>
</dbReference>
<evidence type="ECO:0000313" key="3">
    <source>
        <dbReference type="Proteomes" id="UP000663859"/>
    </source>
</evidence>
<dbReference type="PANTHER" id="PTHR22602">
    <property type="entry name" value="TRANSFERASE CAF17, MITOCHONDRIAL-RELATED"/>
    <property type="match status" value="1"/>
</dbReference>
<dbReference type="InterPro" id="IPR027266">
    <property type="entry name" value="TrmE/GcvT-like"/>
</dbReference>
<dbReference type="Gene3D" id="3.30.1360.120">
    <property type="entry name" value="Probable tRNA modification gtpase trme, domain 1"/>
    <property type="match status" value="2"/>
</dbReference>
<proteinExistence type="predicted"/>
<accession>A0A8J2FNI2</accession>
<protein>
    <recommendedName>
        <fullName evidence="4">tRNA-modifying protein YgfZ</fullName>
    </recommendedName>
</protein>
<dbReference type="EMBL" id="CAJNOB010000012">
    <property type="protein sequence ID" value="CAF0696083.1"/>
    <property type="molecule type" value="Genomic_DNA"/>
</dbReference>
<sequence>MKAFQLQPLYETIRRGGKAWYPLGPRVLWRVTGKDGLRYLHGQLTRDILNQPPGTACYALALTPKGKLEAECTVCRGIAGELWVEAPWELKEVLQKRWEKFLVADEVLFEECSLAWSLIHCFGSEPPVLSSNFLCWESRRLGLPGWDLWVPVGELEKLSVDLPQVPEPLWETLRSEMGIGRWGKELGPDLLPQEARLERYAIDFRKGCYVGQEVVSRLAYVGRVHRVLSLLAWQGEEGEPSEPVHFAREDTTPLKSTSLAYSFALNRFIALAFLPVIHSEPGTRYHSPYGPWQVIEFPAQLQPFP</sequence>
<evidence type="ECO:0000256" key="1">
    <source>
        <dbReference type="ARBA" id="ARBA00022946"/>
    </source>
</evidence>
<evidence type="ECO:0008006" key="4">
    <source>
        <dbReference type="Google" id="ProtNLM"/>
    </source>
</evidence>
<dbReference type="PANTHER" id="PTHR22602:SF0">
    <property type="entry name" value="TRANSFERASE CAF17, MITOCHONDRIAL-RELATED"/>
    <property type="match status" value="1"/>
</dbReference>
<dbReference type="AlphaFoldDB" id="A0A8J2FNI2"/>
<dbReference type="RefSeq" id="WP_174581944.1">
    <property type="nucleotide sequence ID" value="NZ_CAJNOB010000012.1"/>
</dbReference>
<evidence type="ECO:0000313" key="2">
    <source>
        <dbReference type="EMBL" id="CAF0696083.1"/>
    </source>
</evidence>
<organism evidence="2 3">
    <name type="scientific">Candidatus Methylacidithermus pantelleriae</name>
    <dbReference type="NCBI Taxonomy" id="2744239"/>
    <lineage>
        <taxon>Bacteria</taxon>
        <taxon>Pseudomonadati</taxon>
        <taxon>Verrucomicrobiota</taxon>
        <taxon>Methylacidiphilae</taxon>
        <taxon>Methylacidiphilales</taxon>
        <taxon>Methylacidiphilaceae</taxon>
        <taxon>Candidatus Methylacidithermus</taxon>
    </lineage>
</organism>
<comment type="caution">
    <text evidence="2">The sequence shown here is derived from an EMBL/GenBank/DDBJ whole genome shotgun (WGS) entry which is preliminary data.</text>
</comment>
<reference evidence="2" key="1">
    <citation type="submission" date="2021-02" db="EMBL/GenBank/DDBJ databases">
        <authorList>
            <person name="Cremers G."/>
            <person name="Picone N."/>
        </authorList>
    </citation>
    <scope>NUCLEOTIDE SEQUENCE</scope>
    <source>
        <strain evidence="2">PQ17</strain>
    </source>
</reference>
<dbReference type="Proteomes" id="UP000663859">
    <property type="component" value="Unassembled WGS sequence"/>
</dbReference>
<dbReference type="NCBIfam" id="TIGR03317">
    <property type="entry name" value="ygfZ_signature"/>
    <property type="match status" value="1"/>
</dbReference>
<keyword evidence="1" id="KW-0809">Transit peptide</keyword>
<name>A0A8J2FNI2_9BACT</name>